<reference evidence="6" key="1">
    <citation type="submission" date="2016-10" db="EMBL/GenBank/DDBJ databases">
        <authorList>
            <person name="Varghese N."/>
            <person name="Submissions S."/>
        </authorList>
    </citation>
    <scope>NUCLEOTIDE SEQUENCE [LARGE SCALE GENOMIC DNA]</scope>
    <source>
        <strain evidence="6">IBRC-M 10655</strain>
    </source>
</reference>
<gene>
    <name evidence="5" type="ORF">SAMN05192558_103455</name>
</gene>
<dbReference type="InterPro" id="IPR027417">
    <property type="entry name" value="P-loop_NTPase"/>
</dbReference>
<feature type="domain" description="ABC transporter" evidence="4">
    <location>
        <begin position="4"/>
        <end position="219"/>
    </location>
</feature>
<dbReference type="InterPro" id="IPR017871">
    <property type="entry name" value="ABC_transporter-like_CS"/>
</dbReference>
<feature type="domain" description="ABC transporter" evidence="4">
    <location>
        <begin position="238"/>
        <end position="463"/>
    </location>
</feature>
<dbReference type="Proteomes" id="UP000199651">
    <property type="component" value="Unassembled WGS sequence"/>
</dbReference>
<dbReference type="GO" id="GO:0055085">
    <property type="term" value="P:transmembrane transport"/>
    <property type="evidence" value="ECO:0007669"/>
    <property type="project" value="UniProtKB-ARBA"/>
</dbReference>
<dbReference type="Pfam" id="PF00005">
    <property type="entry name" value="ABC_tran"/>
    <property type="match status" value="2"/>
</dbReference>
<dbReference type="AlphaFoldDB" id="A0A1H0KF20"/>
<protein>
    <submittedName>
        <fullName evidence="5">Peptide/nickel transport system ATP-binding protein</fullName>
    </submittedName>
</protein>
<evidence type="ECO:0000256" key="3">
    <source>
        <dbReference type="ARBA" id="ARBA00022840"/>
    </source>
</evidence>
<accession>A0A1H0KF20</accession>
<evidence type="ECO:0000259" key="4">
    <source>
        <dbReference type="PROSITE" id="PS50893"/>
    </source>
</evidence>
<dbReference type="Gene3D" id="3.40.50.300">
    <property type="entry name" value="P-loop containing nucleotide triphosphate hydrolases"/>
    <property type="match status" value="2"/>
</dbReference>
<dbReference type="PROSITE" id="PS50893">
    <property type="entry name" value="ABC_TRANSPORTER_2"/>
    <property type="match status" value="2"/>
</dbReference>
<keyword evidence="1" id="KW-0813">Transport</keyword>
<evidence type="ECO:0000256" key="1">
    <source>
        <dbReference type="ARBA" id="ARBA00022448"/>
    </source>
</evidence>
<dbReference type="InterPro" id="IPR013563">
    <property type="entry name" value="Oligopep_ABC_C"/>
</dbReference>
<sequence>MTVVHVEGLRAETDTRTLVDGVSFALAAGRVLALVGESGSGKTTTGLALLGEHAAGVRVSGSVTVRGNAGFVPQHPSAALNPVRRIGAVFREIGDEAAIATALRRARVPAELLDRYPHQLSGGQQQRVVLAQILVREPAVIIADEPTTGQDAITRAEIVAELAEVARQGVAVVILTHDLEVVRALADEIVVLRAGRVVAAGPADEVLTSPRDDYTRALIEAQPQIQVPPAAADRGPRLQVRDLSARHRSAEVLHKVTVAAGVGECLGVVGRSGSGKTTLARCVVGLHSTWDGSILVDGVRPRLTQAQYVFQDARASFDEHRTVLDQISRTAVRLRGASKLEASALALDELAKVGVSAETARRRPAGLSGGELQRAALVRALLARPDVLVCDEITSGLDTITQAGLLDLLAGLPCTVVLISHDLGVVSRLADRIVVLDKGKVVEHGDAHDVLSDPQHPVTIGLLGHTIKEAHP</sequence>
<keyword evidence="3 5" id="KW-0067">ATP-binding</keyword>
<dbReference type="PROSITE" id="PS00211">
    <property type="entry name" value="ABC_TRANSPORTER_1"/>
    <property type="match status" value="2"/>
</dbReference>
<proteinExistence type="predicted"/>
<dbReference type="InterPro" id="IPR050319">
    <property type="entry name" value="ABC_transp_ATP-bind"/>
</dbReference>
<dbReference type="InterPro" id="IPR003439">
    <property type="entry name" value="ABC_transporter-like_ATP-bd"/>
</dbReference>
<dbReference type="STRING" id="504798.SAMN05421871_102594"/>
<dbReference type="GO" id="GO:0016887">
    <property type="term" value="F:ATP hydrolysis activity"/>
    <property type="evidence" value="ECO:0007669"/>
    <property type="project" value="InterPro"/>
</dbReference>
<evidence type="ECO:0000313" key="5">
    <source>
        <dbReference type="EMBL" id="SDO54436.1"/>
    </source>
</evidence>
<dbReference type="GO" id="GO:0005524">
    <property type="term" value="F:ATP binding"/>
    <property type="evidence" value="ECO:0007669"/>
    <property type="project" value="UniProtKB-KW"/>
</dbReference>
<dbReference type="SUPFAM" id="SSF52540">
    <property type="entry name" value="P-loop containing nucleoside triphosphate hydrolases"/>
    <property type="match status" value="2"/>
</dbReference>
<evidence type="ECO:0000256" key="2">
    <source>
        <dbReference type="ARBA" id="ARBA00022741"/>
    </source>
</evidence>
<name>A0A1H0KF20_9PSEU</name>
<dbReference type="InterPro" id="IPR003593">
    <property type="entry name" value="AAA+_ATPase"/>
</dbReference>
<dbReference type="SMART" id="SM00382">
    <property type="entry name" value="AAA"/>
    <property type="match status" value="2"/>
</dbReference>
<dbReference type="RefSeq" id="WP_091372579.1">
    <property type="nucleotide sequence ID" value="NZ_FNDV01000002.1"/>
</dbReference>
<dbReference type="GO" id="GO:0015833">
    <property type="term" value="P:peptide transport"/>
    <property type="evidence" value="ECO:0007669"/>
    <property type="project" value="InterPro"/>
</dbReference>
<dbReference type="PANTHER" id="PTHR43776">
    <property type="entry name" value="TRANSPORT ATP-BINDING PROTEIN"/>
    <property type="match status" value="1"/>
</dbReference>
<keyword evidence="6" id="KW-1185">Reference proteome</keyword>
<organism evidence="5 6">
    <name type="scientific">Actinokineospora alba</name>
    <dbReference type="NCBI Taxonomy" id="504798"/>
    <lineage>
        <taxon>Bacteria</taxon>
        <taxon>Bacillati</taxon>
        <taxon>Actinomycetota</taxon>
        <taxon>Actinomycetes</taxon>
        <taxon>Pseudonocardiales</taxon>
        <taxon>Pseudonocardiaceae</taxon>
        <taxon>Actinokineospora</taxon>
    </lineage>
</organism>
<keyword evidence="2" id="KW-0547">Nucleotide-binding</keyword>
<dbReference type="OrthoDB" id="3169708at2"/>
<dbReference type="Pfam" id="PF08352">
    <property type="entry name" value="oligo_HPY"/>
    <property type="match status" value="1"/>
</dbReference>
<evidence type="ECO:0000313" key="6">
    <source>
        <dbReference type="Proteomes" id="UP000199651"/>
    </source>
</evidence>
<dbReference type="EMBL" id="FNJB01000003">
    <property type="protein sequence ID" value="SDO54436.1"/>
    <property type="molecule type" value="Genomic_DNA"/>
</dbReference>